<name>A0A937K2Q9_9BACT</name>
<dbReference type="InterPro" id="IPR007621">
    <property type="entry name" value="TPM_dom"/>
</dbReference>
<feature type="transmembrane region" description="Helical" evidence="1">
    <location>
        <begin position="204"/>
        <end position="233"/>
    </location>
</feature>
<dbReference type="PANTHER" id="PTHR30373">
    <property type="entry name" value="UPF0603 PROTEIN YGCG"/>
    <property type="match status" value="1"/>
</dbReference>
<reference evidence="3" key="1">
    <citation type="submission" date="2021-01" db="EMBL/GenBank/DDBJ databases">
        <title>Fulvivirga kasyanovii gen. nov., sp nov., a novel member of the phylum Bacteroidetes isolated from seawater in a mussel farm.</title>
        <authorList>
            <person name="Zhao L.-H."/>
            <person name="Wang Z.-J."/>
        </authorList>
    </citation>
    <scope>NUCLEOTIDE SEQUENCE</scope>
    <source>
        <strain evidence="3">2943</strain>
    </source>
</reference>
<evidence type="ECO:0000259" key="2">
    <source>
        <dbReference type="Pfam" id="PF04536"/>
    </source>
</evidence>
<proteinExistence type="predicted"/>
<feature type="domain" description="TPM" evidence="2">
    <location>
        <begin position="28"/>
        <end position="150"/>
    </location>
</feature>
<feature type="transmembrane region" description="Helical" evidence="1">
    <location>
        <begin position="170"/>
        <end position="192"/>
    </location>
</feature>
<evidence type="ECO:0000313" key="3">
    <source>
        <dbReference type="EMBL" id="MBL3658630.1"/>
    </source>
</evidence>
<gene>
    <name evidence="3" type="ORF">JL102_20940</name>
</gene>
<evidence type="ECO:0000256" key="1">
    <source>
        <dbReference type="SAM" id="Phobius"/>
    </source>
</evidence>
<dbReference type="EMBL" id="JAESIY010000014">
    <property type="protein sequence ID" value="MBL3658630.1"/>
    <property type="molecule type" value="Genomic_DNA"/>
</dbReference>
<evidence type="ECO:0000313" key="4">
    <source>
        <dbReference type="Proteomes" id="UP000659388"/>
    </source>
</evidence>
<dbReference type="AlphaFoldDB" id="A0A937K2Q9"/>
<keyword evidence="4" id="KW-1185">Reference proteome</keyword>
<sequence length="273" mass="28805">MFSLILLLFIPAILKAQDVQVPSLTGRVVDLTGTLKSYQINAISTDLEEFEKRKGSQIVVLLLPTTGDETIEQFGIKVAEKWKIGRSKVDDGVILIVAKNDRKVRIEVGYGLEGAIPDAYAKRIIEEIIKPQFRSGNFDLGISDAVDAIIGLVDGEPLPEPSKAEDDNDISGISGFLFVFGIIVMISADYFLKKYLGKWKGLIVGALIIFVLTVILINWIVAVIITVISLIFLNAGGGGGRGGGGYYGGGYSGGGGFSGGGGSFGGGGASGGW</sequence>
<dbReference type="PANTHER" id="PTHR30373:SF2">
    <property type="entry name" value="UPF0603 PROTEIN YGCG"/>
    <property type="match status" value="1"/>
</dbReference>
<protein>
    <submittedName>
        <fullName evidence="3">YgcG family protein</fullName>
    </submittedName>
</protein>
<keyword evidence="1" id="KW-0472">Membrane</keyword>
<dbReference type="Gene3D" id="3.10.310.50">
    <property type="match status" value="1"/>
</dbReference>
<accession>A0A937K2Q9</accession>
<dbReference type="Proteomes" id="UP000659388">
    <property type="component" value="Unassembled WGS sequence"/>
</dbReference>
<keyword evidence="1" id="KW-1133">Transmembrane helix</keyword>
<organism evidence="3 4">
    <name type="scientific">Fulvivirga sediminis</name>
    <dbReference type="NCBI Taxonomy" id="2803949"/>
    <lineage>
        <taxon>Bacteria</taxon>
        <taxon>Pseudomonadati</taxon>
        <taxon>Bacteroidota</taxon>
        <taxon>Cytophagia</taxon>
        <taxon>Cytophagales</taxon>
        <taxon>Fulvivirgaceae</taxon>
        <taxon>Fulvivirga</taxon>
    </lineage>
</organism>
<keyword evidence="1" id="KW-0812">Transmembrane</keyword>
<comment type="caution">
    <text evidence="3">The sequence shown here is derived from an EMBL/GenBank/DDBJ whole genome shotgun (WGS) entry which is preliminary data.</text>
</comment>
<dbReference type="Pfam" id="PF04536">
    <property type="entry name" value="TPM_phosphatase"/>
    <property type="match status" value="1"/>
</dbReference>